<dbReference type="Proteomes" id="UP000824469">
    <property type="component" value="Unassembled WGS sequence"/>
</dbReference>
<proteinExistence type="predicted"/>
<keyword evidence="2" id="KW-1185">Reference proteome</keyword>
<feature type="non-terminal residue" evidence="1">
    <location>
        <position position="58"/>
    </location>
</feature>
<evidence type="ECO:0000313" key="2">
    <source>
        <dbReference type="Proteomes" id="UP000824469"/>
    </source>
</evidence>
<name>A0AA38CWC7_TAXCH</name>
<reference evidence="1 2" key="1">
    <citation type="journal article" date="2021" name="Nat. Plants">
        <title>The Taxus genome provides insights into paclitaxel biosynthesis.</title>
        <authorList>
            <person name="Xiong X."/>
            <person name="Gou J."/>
            <person name="Liao Q."/>
            <person name="Li Y."/>
            <person name="Zhou Q."/>
            <person name="Bi G."/>
            <person name="Li C."/>
            <person name="Du R."/>
            <person name="Wang X."/>
            <person name="Sun T."/>
            <person name="Guo L."/>
            <person name="Liang H."/>
            <person name="Lu P."/>
            <person name="Wu Y."/>
            <person name="Zhang Z."/>
            <person name="Ro D.K."/>
            <person name="Shang Y."/>
            <person name="Huang S."/>
            <person name="Yan J."/>
        </authorList>
    </citation>
    <scope>NUCLEOTIDE SEQUENCE [LARGE SCALE GENOMIC DNA]</scope>
    <source>
        <strain evidence="1">Ta-2019</strain>
    </source>
</reference>
<sequence length="58" mass="6423">MFTLDAQRSLVLSLSRSVFLCPGDLCLCVLPELSSGLLFIIDATPKNWHRPSTGRCRS</sequence>
<gene>
    <name evidence="1" type="ORF">KI387_009012</name>
</gene>
<protein>
    <submittedName>
        <fullName evidence="1">Uncharacterized protein</fullName>
    </submittedName>
</protein>
<comment type="caution">
    <text evidence="1">The sequence shown here is derived from an EMBL/GenBank/DDBJ whole genome shotgun (WGS) entry which is preliminary data.</text>
</comment>
<dbReference type="EMBL" id="JAHRHJ020000008">
    <property type="protein sequence ID" value="KAH9304608.1"/>
    <property type="molecule type" value="Genomic_DNA"/>
</dbReference>
<evidence type="ECO:0000313" key="1">
    <source>
        <dbReference type="EMBL" id="KAH9304608.1"/>
    </source>
</evidence>
<accession>A0AA38CWC7</accession>
<organism evidence="1 2">
    <name type="scientific">Taxus chinensis</name>
    <name type="common">Chinese yew</name>
    <name type="synonym">Taxus wallichiana var. chinensis</name>
    <dbReference type="NCBI Taxonomy" id="29808"/>
    <lineage>
        <taxon>Eukaryota</taxon>
        <taxon>Viridiplantae</taxon>
        <taxon>Streptophyta</taxon>
        <taxon>Embryophyta</taxon>
        <taxon>Tracheophyta</taxon>
        <taxon>Spermatophyta</taxon>
        <taxon>Pinopsida</taxon>
        <taxon>Pinidae</taxon>
        <taxon>Conifers II</taxon>
        <taxon>Cupressales</taxon>
        <taxon>Taxaceae</taxon>
        <taxon>Taxus</taxon>
    </lineage>
</organism>
<dbReference type="AlphaFoldDB" id="A0AA38CWC7"/>